<dbReference type="EMBL" id="JAKOGI010000061">
    <property type="protein sequence ID" value="KAJ8446036.1"/>
    <property type="molecule type" value="Genomic_DNA"/>
</dbReference>
<organism evidence="2 3">
    <name type="scientific">Carnegiea gigantea</name>
    <dbReference type="NCBI Taxonomy" id="171969"/>
    <lineage>
        <taxon>Eukaryota</taxon>
        <taxon>Viridiplantae</taxon>
        <taxon>Streptophyta</taxon>
        <taxon>Embryophyta</taxon>
        <taxon>Tracheophyta</taxon>
        <taxon>Spermatophyta</taxon>
        <taxon>Magnoliopsida</taxon>
        <taxon>eudicotyledons</taxon>
        <taxon>Gunneridae</taxon>
        <taxon>Pentapetalae</taxon>
        <taxon>Caryophyllales</taxon>
        <taxon>Cactineae</taxon>
        <taxon>Cactaceae</taxon>
        <taxon>Cactoideae</taxon>
        <taxon>Echinocereeae</taxon>
        <taxon>Carnegiea</taxon>
    </lineage>
</organism>
<feature type="compositionally biased region" description="Low complexity" evidence="1">
    <location>
        <begin position="15"/>
        <end position="32"/>
    </location>
</feature>
<dbReference type="OrthoDB" id="1752081at2759"/>
<sequence length="188" mass="20652">MQILPSGHERPSPPAESSPLLPLQWLSPTSQSRTKKLALPPPQLQSSTTQNRAKNPPWQSPKNGLKNKLFCTAGVAQLYQASRGYIPLILFDKVMANELPQKPQTGPKCGHCQKLGHERHQCYELIGYPPGWQQRRTNRVYQGPNQGMLTEGSSNKVYQRQRAGAVASFAGKQGETKGGEGTSEGHQG</sequence>
<feature type="region of interest" description="Disordered" evidence="1">
    <location>
        <begin position="161"/>
        <end position="188"/>
    </location>
</feature>
<evidence type="ECO:0000313" key="2">
    <source>
        <dbReference type="EMBL" id="KAJ8446036.1"/>
    </source>
</evidence>
<name>A0A9Q1KKC4_9CARY</name>
<reference evidence="2" key="1">
    <citation type="submission" date="2022-04" db="EMBL/GenBank/DDBJ databases">
        <title>Carnegiea gigantea Genome sequencing and assembly v2.</title>
        <authorList>
            <person name="Copetti D."/>
            <person name="Sanderson M.J."/>
            <person name="Burquez A."/>
            <person name="Wojciechowski M.F."/>
        </authorList>
    </citation>
    <scope>NUCLEOTIDE SEQUENCE</scope>
    <source>
        <strain evidence="2">SGP5-SGP5p</strain>
        <tissue evidence="2">Aerial part</tissue>
    </source>
</reference>
<keyword evidence="3" id="KW-1185">Reference proteome</keyword>
<feature type="compositionally biased region" description="Polar residues" evidence="1">
    <location>
        <begin position="44"/>
        <end position="53"/>
    </location>
</feature>
<protein>
    <submittedName>
        <fullName evidence="2">Uncharacterized protein</fullName>
    </submittedName>
</protein>
<gene>
    <name evidence="2" type="ORF">Cgig2_017538</name>
</gene>
<proteinExistence type="predicted"/>
<evidence type="ECO:0000256" key="1">
    <source>
        <dbReference type="SAM" id="MobiDB-lite"/>
    </source>
</evidence>
<accession>A0A9Q1KKC4</accession>
<feature type="region of interest" description="Disordered" evidence="1">
    <location>
        <begin position="1"/>
        <end position="63"/>
    </location>
</feature>
<comment type="caution">
    <text evidence="2">The sequence shown here is derived from an EMBL/GenBank/DDBJ whole genome shotgun (WGS) entry which is preliminary data.</text>
</comment>
<dbReference type="AlphaFoldDB" id="A0A9Q1KKC4"/>
<dbReference type="Proteomes" id="UP001153076">
    <property type="component" value="Unassembled WGS sequence"/>
</dbReference>
<evidence type="ECO:0000313" key="3">
    <source>
        <dbReference type="Proteomes" id="UP001153076"/>
    </source>
</evidence>